<evidence type="ECO:0008006" key="4">
    <source>
        <dbReference type="Google" id="ProtNLM"/>
    </source>
</evidence>
<feature type="region of interest" description="Disordered" evidence="1">
    <location>
        <begin position="1"/>
        <end position="542"/>
    </location>
</feature>
<accession>A0AAV9GHA8</accession>
<protein>
    <recommendedName>
        <fullName evidence="4">Mucin-7</fullName>
    </recommendedName>
</protein>
<feature type="compositionally biased region" description="Basic and acidic residues" evidence="1">
    <location>
        <begin position="43"/>
        <end position="55"/>
    </location>
</feature>
<feature type="compositionally biased region" description="Polar residues" evidence="1">
    <location>
        <begin position="61"/>
        <end position="73"/>
    </location>
</feature>
<feature type="compositionally biased region" description="Low complexity" evidence="1">
    <location>
        <begin position="351"/>
        <end position="367"/>
    </location>
</feature>
<feature type="compositionally biased region" description="Basic and acidic residues" evidence="1">
    <location>
        <begin position="252"/>
        <end position="265"/>
    </location>
</feature>
<dbReference type="EMBL" id="MU865948">
    <property type="protein sequence ID" value="KAK4447588.1"/>
    <property type="molecule type" value="Genomic_DNA"/>
</dbReference>
<sequence>MSAVKNLRAMFEQKGETSPPDRGRSPGIPPTIGSESPRPLSKVRTDFIAIEKDGRIGLQRGVSQDSNTSTTRKLSGETDLSLPAPIQENRNISADPTVQAPTMTSLQNQPIPESPQAAKQESKAPLSPIKNARDAVGEASTSTPRRFKKQDPDAAAERPTAPEASLIPKVVPEPANGTGSGSSSSHAKGKEKANGNQDTPAPSTSTAVRAASKPLLVPSASKPAGKPAKSPTASRAPKSPAETTTPKLPAKTPERLPRQPEKVDTPRTNASISTPRASSVKRPPALQLSPAGGAFVKPKPKSPTRPVRLPDRLTTHTTASGSKVNPGRQSLSRASGSLQTAEPLGRSPSRASVSTVATTATKAAGAKTLKRQSSTINRPRPSLGPPPKQPAKEYPPTKNEKQVDESFLARMMRPTQASASKVAEKAITPPRKPSVPATARKPASKADGKAARRLAPRVTAVAGPSRTQQVAAGPSGRSNPPIKSGDLSRSGNASPTTATGPSAPSEAAAQSAETAVDQDSLHPREDEPPFEADQATTAQEIAPIVENIASAEDAIKVAKEAEGEAELPLPTYEEDGTNKEKVDTLVEQTEALSLDDAPETKSVEVNGHHKIDEAGDNSALAGDEEVQQVSEASEN</sequence>
<feature type="compositionally biased region" description="Polar residues" evidence="1">
    <location>
        <begin position="88"/>
        <end position="111"/>
    </location>
</feature>
<comment type="caution">
    <text evidence="2">The sequence shown here is derived from an EMBL/GenBank/DDBJ whole genome shotgun (WGS) entry which is preliminary data.</text>
</comment>
<gene>
    <name evidence="2" type="ORF">QBC34DRAFT_302766</name>
</gene>
<feature type="compositionally biased region" description="Polar residues" evidence="1">
    <location>
        <begin position="315"/>
        <end position="340"/>
    </location>
</feature>
<reference evidence="2" key="2">
    <citation type="submission" date="2023-05" db="EMBL/GenBank/DDBJ databases">
        <authorList>
            <consortium name="Lawrence Berkeley National Laboratory"/>
            <person name="Steindorff A."/>
            <person name="Hensen N."/>
            <person name="Bonometti L."/>
            <person name="Westerberg I."/>
            <person name="Brannstrom I.O."/>
            <person name="Guillou S."/>
            <person name="Cros-Aarteil S."/>
            <person name="Calhoun S."/>
            <person name="Haridas S."/>
            <person name="Kuo A."/>
            <person name="Mondo S."/>
            <person name="Pangilinan J."/>
            <person name="Riley R."/>
            <person name="Labutti K."/>
            <person name="Andreopoulos B."/>
            <person name="Lipzen A."/>
            <person name="Chen C."/>
            <person name="Yanf M."/>
            <person name="Daum C."/>
            <person name="Ng V."/>
            <person name="Clum A."/>
            <person name="Ohm R."/>
            <person name="Martin F."/>
            <person name="Silar P."/>
            <person name="Natvig D."/>
            <person name="Lalanne C."/>
            <person name="Gautier V."/>
            <person name="Ament-Velasquez S.L."/>
            <person name="Kruys A."/>
            <person name="Hutchinson M.I."/>
            <person name="Powell A.J."/>
            <person name="Barry K."/>
            <person name="Miller A.N."/>
            <person name="Grigoriev I.V."/>
            <person name="Debuchy R."/>
            <person name="Gladieux P."/>
            <person name="Thoren M.H."/>
            <person name="Johannesson H."/>
        </authorList>
    </citation>
    <scope>NUCLEOTIDE SEQUENCE</scope>
    <source>
        <strain evidence="2">PSN243</strain>
    </source>
</reference>
<evidence type="ECO:0000313" key="2">
    <source>
        <dbReference type="EMBL" id="KAK4447588.1"/>
    </source>
</evidence>
<feature type="compositionally biased region" description="Low complexity" evidence="1">
    <location>
        <begin position="501"/>
        <end position="515"/>
    </location>
</feature>
<feature type="compositionally biased region" description="Polar residues" evidence="1">
    <location>
        <begin position="487"/>
        <end position="500"/>
    </location>
</feature>
<keyword evidence="3" id="KW-1185">Reference proteome</keyword>
<evidence type="ECO:0000313" key="3">
    <source>
        <dbReference type="Proteomes" id="UP001321760"/>
    </source>
</evidence>
<feature type="region of interest" description="Disordered" evidence="1">
    <location>
        <begin position="561"/>
        <end position="583"/>
    </location>
</feature>
<dbReference type="AlphaFoldDB" id="A0AAV9GHA8"/>
<name>A0AAV9GHA8_9PEZI</name>
<dbReference type="Proteomes" id="UP001321760">
    <property type="component" value="Unassembled WGS sequence"/>
</dbReference>
<organism evidence="2 3">
    <name type="scientific">Podospora aff. communis PSN243</name>
    <dbReference type="NCBI Taxonomy" id="3040156"/>
    <lineage>
        <taxon>Eukaryota</taxon>
        <taxon>Fungi</taxon>
        <taxon>Dikarya</taxon>
        <taxon>Ascomycota</taxon>
        <taxon>Pezizomycotina</taxon>
        <taxon>Sordariomycetes</taxon>
        <taxon>Sordariomycetidae</taxon>
        <taxon>Sordariales</taxon>
        <taxon>Podosporaceae</taxon>
        <taxon>Podospora</taxon>
    </lineage>
</organism>
<feature type="region of interest" description="Disordered" evidence="1">
    <location>
        <begin position="610"/>
        <end position="635"/>
    </location>
</feature>
<proteinExistence type="predicted"/>
<feature type="compositionally biased region" description="Basic and acidic residues" evidence="1">
    <location>
        <begin position="11"/>
        <end position="24"/>
    </location>
</feature>
<feature type="compositionally biased region" description="Polar residues" evidence="1">
    <location>
        <begin position="266"/>
        <end position="277"/>
    </location>
</feature>
<feature type="compositionally biased region" description="Polar residues" evidence="1">
    <location>
        <begin position="194"/>
        <end position="207"/>
    </location>
</feature>
<evidence type="ECO:0000256" key="1">
    <source>
        <dbReference type="SAM" id="MobiDB-lite"/>
    </source>
</evidence>
<reference evidence="2" key="1">
    <citation type="journal article" date="2023" name="Mol. Phylogenet. Evol.">
        <title>Genome-scale phylogeny and comparative genomics of the fungal order Sordariales.</title>
        <authorList>
            <person name="Hensen N."/>
            <person name="Bonometti L."/>
            <person name="Westerberg I."/>
            <person name="Brannstrom I.O."/>
            <person name="Guillou S."/>
            <person name="Cros-Aarteil S."/>
            <person name="Calhoun S."/>
            <person name="Haridas S."/>
            <person name="Kuo A."/>
            <person name="Mondo S."/>
            <person name="Pangilinan J."/>
            <person name="Riley R."/>
            <person name="LaButti K."/>
            <person name="Andreopoulos B."/>
            <person name="Lipzen A."/>
            <person name="Chen C."/>
            <person name="Yan M."/>
            <person name="Daum C."/>
            <person name="Ng V."/>
            <person name="Clum A."/>
            <person name="Steindorff A."/>
            <person name="Ohm R.A."/>
            <person name="Martin F."/>
            <person name="Silar P."/>
            <person name="Natvig D.O."/>
            <person name="Lalanne C."/>
            <person name="Gautier V."/>
            <person name="Ament-Velasquez S.L."/>
            <person name="Kruys A."/>
            <person name="Hutchinson M.I."/>
            <person name="Powell A.J."/>
            <person name="Barry K."/>
            <person name="Miller A.N."/>
            <person name="Grigoriev I.V."/>
            <person name="Debuchy R."/>
            <person name="Gladieux P."/>
            <person name="Hiltunen Thoren M."/>
            <person name="Johannesson H."/>
        </authorList>
    </citation>
    <scope>NUCLEOTIDE SEQUENCE</scope>
    <source>
        <strain evidence="2">PSN243</strain>
    </source>
</reference>